<dbReference type="EMBL" id="ABLOMU010000017">
    <property type="protein sequence ID" value="EKT4441307.1"/>
    <property type="molecule type" value="Genomic_DNA"/>
</dbReference>
<dbReference type="AlphaFoldDB" id="A0AAI9CAX4"/>
<evidence type="ECO:0000313" key="2">
    <source>
        <dbReference type="Proteomes" id="UP001214521"/>
    </source>
</evidence>
<gene>
    <name evidence="1" type="ORF">QEK83_001957</name>
</gene>
<name>A0AAI9CAX4_STEMA</name>
<comment type="caution">
    <text evidence="1">The sequence shown here is derived from an EMBL/GenBank/DDBJ whole genome shotgun (WGS) entry which is preliminary data.</text>
</comment>
<dbReference type="RefSeq" id="WP_164158776.1">
    <property type="nucleotide sequence ID" value="NZ_VKQR01000028.1"/>
</dbReference>
<accession>A0AAI9CAX4</accession>
<sequence length="387" mass="39356">MASNGWASLGEAFAGGGAGQDRAYQAGQTRAAQLATLLAGAQIKRDEAMARDQLQASIGGVVADPAQASLLATALRGGFDPTKITGYTGDVQEQGFRGDAVTRALAGDWAGANANLVGVANGPVELATIQGQNLINNRLLPGGGGVSTTEQGRAGMLADAARARASDASAASSFASAARTRQAMGIDGAQFALQRAGQWNPGGKNASGNSPLPVSALKELLGVEDALGGTQVLADIISKNAQRLADGSLRVSPTSSLLARGRTFAGIATPGDVNYNEWQADLTKIVNESLRLNKGVQTEGDAQRAANELMSANDPATAAAALKRLAGFNQQAVELQQRKASLINGNYGRTASPGAMPSAVEAFGGGVAPAPAVPARRRFNPATGRIE</sequence>
<reference evidence="1" key="1">
    <citation type="submission" date="2022-07" db="EMBL/GenBank/DDBJ databases">
        <authorList>
            <consortium name="Clinical and Environmental Microbiology Branch: Whole genome sequencing antimicrobial resistance pathogens in the healthcare setting"/>
        </authorList>
    </citation>
    <scope>NUCLEOTIDE SEQUENCE</scope>
    <source>
        <strain evidence="1">Stenotrophomonas_maltophilia_2021CK-00905</strain>
    </source>
</reference>
<organism evidence="1 2">
    <name type="scientific">Stenotrophomonas maltophilia</name>
    <name type="common">Pseudomonas maltophilia</name>
    <name type="synonym">Xanthomonas maltophilia</name>
    <dbReference type="NCBI Taxonomy" id="40324"/>
    <lineage>
        <taxon>Bacteria</taxon>
        <taxon>Pseudomonadati</taxon>
        <taxon>Pseudomonadota</taxon>
        <taxon>Gammaproteobacteria</taxon>
        <taxon>Lysobacterales</taxon>
        <taxon>Lysobacteraceae</taxon>
        <taxon>Stenotrophomonas</taxon>
        <taxon>Stenotrophomonas maltophilia group</taxon>
    </lineage>
</organism>
<protein>
    <submittedName>
        <fullName evidence="1">Uncharacterized protein</fullName>
    </submittedName>
</protein>
<proteinExistence type="predicted"/>
<dbReference type="Proteomes" id="UP001214521">
    <property type="component" value="Unassembled WGS sequence"/>
</dbReference>
<evidence type="ECO:0000313" key="1">
    <source>
        <dbReference type="EMBL" id="EKT4441307.1"/>
    </source>
</evidence>